<evidence type="ECO:0000313" key="1">
    <source>
        <dbReference type="EMBL" id="ASG27649.1"/>
    </source>
</evidence>
<name>A0A241PZ65_FUSNP</name>
<dbReference type="AlphaFoldDB" id="A0A241PZ65"/>
<proteinExistence type="predicted"/>
<evidence type="ECO:0000313" key="2">
    <source>
        <dbReference type="Proteomes" id="UP000197638"/>
    </source>
</evidence>
<dbReference type="Pfam" id="PF13707">
    <property type="entry name" value="RloB"/>
    <property type="match status" value="1"/>
</dbReference>
<dbReference type="InterPro" id="IPR025591">
    <property type="entry name" value="RloB"/>
</dbReference>
<dbReference type="RefSeq" id="WP_088764685.1">
    <property type="nucleotide sequence ID" value="NZ_CP022123.1"/>
</dbReference>
<organism evidence="1 2">
    <name type="scientific">Fusobacterium nucleatum subsp. polymorphum</name>
    <name type="common">Fusobacterium polymorphum</name>
    <dbReference type="NCBI Taxonomy" id="76857"/>
    <lineage>
        <taxon>Bacteria</taxon>
        <taxon>Fusobacteriati</taxon>
        <taxon>Fusobacteriota</taxon>
        <taxon>Fusobacteriia</taxon>
        <taxon>Fusobacteriales</taxon>
        <taxon>Fusobacteriaceae</taxon>
        <taxon>Fusobacterium</taxon>
    </lineage>
</organism>
<dbReference type="EMBL" id="CP022123">
    <property type="protein sequence ID" value="ASG27649.1"/>
    <property type="molecule type" value="Genomic_DNA"/>
</dbReference>
<sequence>MKRTNRLSEKRSERKKILLKSGAYLIVTDAEKTEKNYFEGIKNIIPDNLKNDLQIKIYSNKALSKIIDFAAEERNKDERFRDIWLVFDRDEVKNFDKLIEEAKENKMNVGWSNPCFEIWLMSYFQLPKNIEDSQRCCEIFEKIFKENTSKKYKKSEEKIYNILYEKGDENRAIERAREKYHQVRKDYSQPSKMIGCTTVYKLVEELKKKMEMKK</sequence>
<reference evidence="1 2" key="1">
    <citation type="submission" date="2017-06" db="EMBL/GenBank/DDBJ databases">
        <title>Genome sequencing of Fusobacterium nucleatum subsp. polymorphum KCOM 1275 (=ChDC F310).</title>
        <authorList>
            <person name="Kook J.-K."/>
            <person name="Park S.-N."/>
            <person name="Lim Y.K."/>
            <person name="Roh H."/>
        </authorList>
    </citation>
    <scope>NUCLEOTIDE SEQUENCE [LARGE SCALE GENOMIC DNA]</scope>
    <source>
        <strain evidence="1 2">KCOM 1275</strain>
    </source>
</reference>
<dbReference type="Proteomes" id="UP000197638">
    <property type="component" value="Chromosome"/>
</dbReference>
<protein>
    <submittedName>
        <fullName evidence="1">Uncharacterized protein</fullName>
    </submittedName>
</protein>
<accession>A0A241PZ65</accession>
<gene>
    <name evidence="1" type="ORF">CBG61_00980</name>
</gene>